<dbReference type="EMBL" id="CAXLJL010000157">
    <property type="protein sequence ID" value="CAL5133715.1"/>
    <property type="molecule type" value="Genomic_DNA"/>
</dbReference>
<feature type="region of interest" description="Disordered" evidence="1">
    <location>
        <begin position="465"/>
        <end position="537"/>
    </location>
</feature>
<dbReference type="SUPFAM" id="SSF47923">
    <property type="entry name" value="Ypt/Rab-GAP domain of gyp1p"/>
    <property type="match status" value="2"/>
</dbReference>
<dbReference type="PANTHER" id="PTHR13399:SF2">
    <property type="entry name" value="TRANSLOCON-ASSOCIATED PROTEIN SUBUNIT GAMMA"/>
    <property type="match status" value="1"/>
</dbReference>
<protein>
    <recommendedName>
        <fullName evidence="2">Rab-GAP TBC domain-containing protein</fullName>
    </recommendedName>
</protein>
<dbReference type="Pfam" id="PF00566">
    <property type="entry name" value="RabGAP-TBC"/>
    <property type="match status" value="1"/>
</dbReference>
<accession>A0AAV2T987</accession>
<sequence length="950" mass="105939">MENQLERYRLDQDTRLKFSTEPSAGDEAFKEWREAMRRMAHLGDGLPRFVRRRVWSTLADHHLAKQHVDWDHVVSLAFNEKSNPDDHRLGSQIVKDLHRTGCEQFGSDEDRAALKRVLLAYARWNKRVGYCQGFNVIAAAILDAIERDEKVAFKIMVYLIDYVLPESYFAQNLQALSVDIAVFRQLLQSKLPDLAKHLDYLQYKADMDCYATLGERTPNTTSTKNRLSTFEPPLMNVYIIQWFLTLFATCLAPDAVMRIWDSILLEGSEVILRTAVVIMDFLASRLMRLKSADEFYSTMNELMAEFAEGRIVSTQELLYEIYQLGPFPSTTVKELRERFMYNVAPLVSDSVSEKADLVQKASNGCKGKFKNTEERNEENAPDANKKDAISEECSYHEVSLDCSMENLEQKLNCPNEQNHSAQAGTLRSRPKSLALKSNEEDTEEISANCMSMSWLQKTLSAPVVSNKPTISKTPPSSADYLSSLSRPVSRKSNQVNRRHSLSPKNSYTPKDISEVGPGAVGEECGPRPRSQPPSAHQARINTSLNELKSLYQKQIARQRGTTLKLPGLWDVDEPDPVSGILSQYASVTAVLPQNKETRQMDLVSSTNTLASTGGAEHSRSSRLSQSTECDEVFMESDISSKTPAGDPNERTGFLDASTPRGGSSDIDPDLLGAVKSWQEKAVWSSKPSIADNDVVCPSVVHPVHSKPLDRNSPKNPVTQATKKSKPCSLQPDSRHPTLLELASRASNLSSDPDVTLNANGNDSVSVVSTTYMSMRSETYSETLVSCASSFDDSPEGVYTRRASEPISNELLSRANGKNNNMKPDVVCSTQKNQYMQEGAAPCPELTDGDTESFCTTISHGTVTTSCTKKAPWEEAIASFLARKSLNGRNSQVPVTSHLPLSPTRQKFGAKFGMYKNISYPKNQRMPNFCDRVQMLELTRSALTQQELNCR</sequence>
<reference evidence="3" key="1">
    <citation type="submission" date="2024-06" db="EMBL/GenBank/DDBJ databases">
        <authorList>
            <person name="Liu X."/>
            <person name="Lenzi L."/>
            <person name="Haldenby T S."/>
            <person name="Uol C."/>
        </authorList>
    </citation>
    <scope>NUCLEOTIDE SEQUENCE</scope>
</reference>
<dbReference type="PROSITE" id="PS50086">
    <property type="entry name" value="TBC_RABGAP"/>
    <property type="match status" value="1"/>
</dbReference>
<evidence type="ECO:0000259" key="2">
    <source>
        <dbReference type="PROSITE" id="PS50086"/>
    </source>
</evidence>
<comment type="caution">
    <text evidence="3">The sequence shown here is derived from an EMBL/GenBank/DDBJ whole genome shotgun (WGS) entry which is preliminary data.</text>
</comment>
<feature type="region of interest" description="Disordered" evidence="1">
    <location>
        <begin position="703"/>
        <end position="734"/>
    </location>
</feature>
<name>A0AAV2T987_CALDB</name>
<dbReference type="GO" id="GO:0005783">
    <property type="term" value="C:endoplasmic reticulum"/>
    <property type="evidence" value="ECO:0007669"/>
    <property type="project" value="TreeGrafter"/>
</dbReference>
<dbReference type="InterPro" id="IPR000195">
    <property type="entry name" value="Rab-GAP-TBC_dom"/>
</dbReference>
<dbReference type="Gene3D" id="1.10.8.270">
    <property type="entry name" value="putative rabgap domain of human tbc1 domain family member 14 like domains"/>
    <property type="match status" value="1"/>
</dbReference>
<dbReference type="InterPro" id="IPR035969">
    <property type="entry name" value="Rab-GAP_TBC_sf"/>
</dbReference>
<dbReference type="Pfam" id="PF23436">
    <property type="entry name" value="RabGap-TBC_2"/>
    <property type="match status" value="1"/>
</dbReference>
<dbReference type="AlphaFoldDB" id="A0AAV2T987"/>
<evidence type="ECO:0000313" key="4">
    <source>
        <dbReference type="Proteomes" id="UP001497525"/>
    </source>
</evidence>
<dbReference type="Gene3D" id="1.10.472.80">
    <property type="entry name" value="Ypt/Rab-GAP domain of gyp1p, domain 3"/>
    <property type="match status" value="1"/>
</dbReference>
<evidence type="ECO:0000256" key="1">
    <source>
        <dbReference type="SAM" id="MobiDB-lite"/>
    </source>
</evidence>
<evidence type="ECO:0000313" key="3">
    <source>
        <dbReference type="EMBL" id="CAL5133715.1"/>
    </source>
</evidence>
<dbReference type="PANTHER" id="PTHR13399">
    <property type="entry name" value="TRANSLOCON-ASSOCIATED PROTEIN TRAP , GAMMA SUBUNIT"/>
    <property type="match status" value="1"/>
</dbReference>
<proteinExistence type="predicted"/>
<organism evidence="3 4">
    <name type="scientific">Calicophoron daubneyi</name>
    <name type="common">Rumen fluke</name>
    <name type="synonym">Paramphistomum daubneyi</name>
    <dbReference type="NCBI Taxonomy" id="300641"/>
    <lineage>
        <taxon>Eukaryota</taxon>
        <taxon>Metazoa</taxon>
        <taxon>Spiralia</taxon>
        <taxon>Lophotrochozoa</taxon>
        <taxon>Platyhelminthes</taxon>
        <taxon>Trematoda</taxon>
        <taxon>Digenea</taxon>
        <taxon>Plagiorchiida</taxon>
        <taxon>Pronocephalata</taxon>
        <taxon>Paramphistomoidea</taxon>
        <taxon>Paramphistomidae</taxon>
        <taxon>Calicophoron</taxon>
    </lineage>
</organism>
<gene>
    <name evidence="3" type="ORF">CDAUBV1_LOCUS6963</name>
</gene>
<feature type="domain" description="Rab-GAP TBC" evidence="2">
    <location>
        <begin position="45"/>
        <end position="267"/>
    </location>
</feature>
<dbReference type="SMART" id="SM00164">
    <property type="entry name" value="TBC"/>
    <property type="match status" value="1"/>
</dbReference>
<feature type="compositionally biased region" description="Polar residues" evidence="1">
    <location>
        <begin position="466"/>
        <end position="495"/>
    </location>
</feature>
<dbReference type="Proteomes" id="UP001497525">
    <property type="component" value="Unassembled WGS sequence"/>
</dbReference>
<feature type="region of interest" description="Disordered" evidence="1">
    <location>
        <begin position="636"/>
        <end position="666"/>
    </location>
</feature>